<name>A0A8J9Y9B1_9NEOP</name>
<keyword evidence="2" id="KW-1185">Reference proteome</keyword>
<evidence type="ECO:0000313" key="2">
    <source>
        <dbReference type="Proteomes" id="UP000838878"/>
    </source>
</evidence>
<dbReference type="Proteomes" id="UP000838878">
    <property type="component" value="Chromosome 12"/>
</dbReference>
<dbReference type="AlphaFoldDB" id="A0A8J9Y9B1"/>
<proteinExistence type="predicted"/>
<reference evidence="1" key="1">
    <citation type="submission" date="2021-12" db="EMBL/GenBank/DDBJ databases">
        <authorList>
            <person name="Martin H S."/>
        </authorList>
    </citation>
    <scope>NUCLEOTIDE SEQUENCE</scope>
</reference>
<dbReference type="EMBL" id="OV170232">
    <property type="protein sequence ID" value="CAH0718051.1"/>
    <property type="molecule type" value="Genomic_DNA"/>
</dbReference>
<organism evidence="1 2">
    <name type="scientific">Brenthis ino</name>
    <name type="common">lesser marbled fritillary</name>
    <dbReference type="NCBI Taxonomy" id="405034"/>
    <lineage>
        <taxon>Eukaryota</taxon>
        <taxon>Metazoa</taxon>
        <taxon>Ecdysozoa</taxon>
        <taxon>Arthropoda</taxon>
        <taxon>Hexapoda</taxon>
        <taxon>Insecta</taxon>
        <taxon>Pterygota</taxon>
        <taxon>Neoptera</taxon>
        <taxon>Endopterygota</taxon>
        <taxon>Lepidoptera</taxon>
        <taxon>Glossata</taxon>
        <taxon>Ditrysia</taxon>
        <taxon>Papilionoidea</taxon>
        <taxon>Nymphalidae</taxon>
        <taxon>Heliconiinae</taxon>
        <taxon>Argynnini</taxon>
        <taxon>Brenthis</taxon>
    </lineage>
</organism>
<feature type="non-terminal residue" evidence="1">
    <location>
        <position position="73"/>
    </location>
</feature>
<evidence type="ECO:0000313" key="1">
    <source>
        <dbReference type="EMBL" id="CAH0718051.1"/>
    </source>
</evidence>
<sequence>MSFKRALVTIVVVVQVSRVRVISVRDAKSSHFSDPSVYSVIASMFGNHCHSAAPPAARDLLRTLPLCQNALLA</sequence>
<protein>
    <submittedName>
        <fullName evidence="1">Uncharacterized protein</fullName>
    </submittedName>
</protein>
<accession>A0A8J9Y9B1</accession>
<gene>
    <name evidence="1" type="ORF">BINO364_LOCUS4592</name>
</gene>